<evidence type="ECO:0000256" key="1">
    <source>
        <dbReference type="SAM" id="MobiDB-lite"/>
    </source>
</evidence>
<comment type="caution">
    <text evidence="2">The sequence shown here is derived from an EMBL/GenBank/DDBJ whole genome shotgun (WGS) entry which is preliminary data.</text>
</comment>
<reference evidence="2" key="1">
    <citation type="submission" date="2020-05" db="EMBL/GenBank/DDBJ databases">
        <title>WGS assembly of Panicum virgatum.</title>
        <authorList>
            <person name="Lovell J.T."/>
            <person name="Jenkins J."/>
            <person name="Shu S."/>
            <person name="Juenger T.E."/>
            <person name="Schmutz J."/>
        </authorList>
    </citation>
    <scope>NUCLEOTIDE SEQUENCE</scope>
    <source>
        <strain evidence="2">AP13</strain>
    </source>
</reference>
<dbReference type="Proteomes" id="UP000823388">
    <property type="component" value="Chromosome 7N"/>
</dbReference>
<dbReference type="AlphaFoldDB" id="A0A8T0PZR4"/>
<dbReference type="PANTHER" id="PTHR34666:SF6">
    <property type="entry name" value="OS08G0106600 PROTEIN"/>
    <property type="match status" value="1"/>
</dbReference>
<sequence length="338" mass="36365">MSCSRLSLASWWGRTGGKEGGSRPFWACGRGGGRVRASPSLLPRSSTTGWPEPGARPCVVAPAGTAWWWCAVGSRLFAYVDSSQNPQARARPLASQSARCHGRAAEGAPAATLQQEQEDDDSDEFTFPTPPPQLLSGGARGKDGRRVADFHHLPCSASASSSPPVWLLSSPIRRSFSAADCAASPWRDRVLLSRQRRNGACSPALSDYAAAGGFCDDDEEEEERMDSLWEDLNDDDAAARNDDLFPGSLDVLRRRSVAGPNAAGRARRAAQDQREAAAAVLGASRSSRRRPPGLVVMMRALRRMFVAHKGKSRVHRDEENATSASASSCSNPFKMKQG</sequence>
<feature type="region of interest" description="Disordered" evidence="1">
    <location>
        <begin position="308"/>
        <end position="338"/>
    </location>
</feature>
<evidence type="ECO:0000313" key="3">
    <source>
        <dbReference type="Proteomes" id="UP000823388"/>
    </source>
</evidence>
<gene>
    <name evidence="2" type="ORF">PVAP13_7NG184917</name>
</gene>
<evidence type="ECO:0000313" key="2">
    <source>
        <dbReference type="EMBL" id="KAG2566565.1"/>
    </source>
</evidence>
<dbReference type="PANTHER" id="PTHR34666">
    <property type="entry name" value="EXPRESSED PROTEIN"/>
    <property type="match status" value="1"/>
</dbReference>
<feature type="compositionally biased region" description="Low complexity" evidence="1">
    <location>
        <begin position="321"/>
        <end position="330"/>
    </location>
</feature>
<name>A0A8T0PZR4_PANVG</name>
<feature type="region of interest" description="Disordered" evidence="1">
    <location>
        <begin position="90"/>
        <end position="141"/>
    </location>
</feature>
<dbReference type="EMBL" id="CM029050">
    <property type="protein sequence ID" value="KAG2566565.1"/>
    <property type="molecule type" value="Genomic_DNA"/>
</dbReference>
<keyword evidence="3" id="KW-1185">Reference proteome</keyword>
<accession>A0A8T0PZR4</accession>
<protein>
    <submittedName>
        <fullName evidence="2">Uncharacterized protein</fullName>
    </submittedName>
</protein>
<organism evidence="2 3">
    <name type="scientific">Panicum virgatum</name>
    <name type="common">Blackwell switchgrass</name>
    <dbReference type="NCBI Taxonomy" id="38727"/>
    <lineage>
        <taxon>Eukaryota</taxon>
        <taxon>Viridiplantae</taxon>
        <taxon>Streptophyta</taxon>
        <taxon>Embryophyta</taxon>
        <taxon>Tracheophyta</taxon>
        <taxon>Spermatophyta</taxon>
        <taxon>Magnoliopsida</taxon>
        <taxon>Liliopsida</taxon>
        <taxon>Poales</taxon>
        <taxon>Poaceae</taxon>
        <taxon>PACMAD clade</taxon>
        <taxon>Panicoideae</taxon>
        <taxon>Panicodae</taxon>
        <taxon>Paniceae</taxon>
        <taxon>Panicinae</taxon>
        <taxon>Panicum</taxon>
        <taxon>Panicum sect. Hiantes</taxon>
    </lineage>
</organism>
<proteinExistence type="predicted"/>